<accession>V4HXV7</accession>
<proteinExistence type="predicted"/>
<name>V4HXV7_PSEL2</name>
<evidence type="ECO:0000313" key="1">
    <source>
        <dbReference type="EMBL" id="ESP94638.1"/>
    </source>
</evidence>
<dbReference type="EMBL" id="AUSV01000013">
    <property type="protein sequence ID" value="ESP94638.1"/>
    <property type="molecule type" value="Genomic_DNA"/>
</dbReference>
<gene>
    <name evidence="1" type="ORF">PL2TA16_00638</name>
</gene>
<reference evidence="1 2" key="1">
    <citation type="submission" date="2013-07" db="EMBL/GenBank/DDBJ databases">
        <title>Draft genome sequence of Pseudoalteromonas luteoviolacea 2ta16.</title>
        <authorList>
            <person name="Allen E.E."/>
            <person name="Azam F."/>
            <person name="Podell S."/>
        </authorList>
    </citation>
    <scope>NUCLEOTIDE SEQUENCE [LARGE SCALE GENOMIC DNA]</scope>
    <source>
        <strain evidence="1 2">2ta16</strain>
    </source>
</reference>
<evidence type="ECO:0000313" key="2">
    <source>
        <dbReference type="Proteomes" id="UP000017820"/>
    </source>
</evidence>
<dbReference type="RefSeq" id="WP_023398026.1">
    <property type="nucleotide sequence ID" value="NZ_AUSV01000013.1"/>
</dbReference>
<dbReference type="Gene3D" id="3.30.420.40">
    <property type="match status" value="1"/>
</dbReference>
<sequence>MSIFTFIKGKLSNDLYIQVWENRIKVSNIQSKEVYDQEPLLAVEVKPNGAKQVVAIGSDCKNLDKKKYIVANPFSHPRVLLADFYVAEKVLQHVVKEMHASRYISPAPRVIFQPMEKTEGGLSAVEERAFRELCMGAGAREVIIYTGNELSLHDLDFDKIK</sequence>
<comment type="caution">
    <text evidence="1">The sequence shown here is derived from an EMBL/GenBank/DDBJ whole genome shotgun (WGS) entry which is preliminary data.</text>
</comment>
<dbReference type="AlphaFoldDB" id="V4HXV7"/>
<protein>
    <submittedName>
        <fullName evidence="1">Actin-like ATPase</fullName>
    </submittedName>
</protein>
<dbReference type="Pfam" id="PF06723">
    <property type="entry name" value="MreB_Mbl"/>
    <property type="match status" value="1"/>
</dbReference>
<organism evidence="1 2">
    <name type="scientific">Pseudoalteromonas luteoviolacea (strain 2ta16)</name>
    <dbReference type="NCBI Taxonomy" id="1353533"/>
    <lineage>
        <taxon>Bacteria</taxon>
        <taxon>Pseudomonadati</taxon>
        <taxon>Pseudomonadota</taxon>
        <taxon>Gammaproteobacteria</taxon>
        <taxon>Alteromonadales</taxon>
        <taxon>Pseudoalteromonadaceae</taxon>
        <taxon>Pseudoalteromonas</taxon>
    </lineage>
</organism>
<dbReference type="InterPro" id="IPR056546">
    <property type="entry name" value="MreB_MamK-like"/>
</dbReference>
<dbReference type="Proteomes" id="UP000017820">
    <property type="component" value="Unassembled WGS sequence"/>
</dbReference>
<dbReference type="PATRIC" id="fig|1353533.3.peg.1073"/>